<dbReference type="Pfam" id="PF16126">
    <property type="entry name" value="DUF4838"/>
    <property type="match status" value="1"/>
</dbReference>
<dbReference type="EMBL" id="JAOTPL010000014">
    <property type="protein sequence ID" value="MCU7694810.1"/>
    <property type="molecule type" value="Genomic_DNA"/>
</dbReference>
<accession>A0AAE3IMJ4</accession>
<sequence length="701" mass="78731">MFFCLLIVLGSCSSNSNTPGLKADRYVISFEEDAQSEQWATYLFNHLSKRITDKGSVEISKRPQQKSLAQGSKVIHVEIAADLKNDYCIQHSSERLHLRIKNKEVAVWIIYELIESISSVDNRVEAKDLPPATIKFSNGCRDFDFAYRDPHFAPNLQPEYAPVAGNNNVEADWGIWGHNLSKIVKAAEAPEEVYALVNNRRNKDQLSFTSEKLLGITVNYIIDNYGDGADKGTRFMITPNDNDLVCSCATCTEAGNTENNATPAVNEFVRKLAERFPKHEFFITAYRTVKAPPAHQMAANTGVFLSTIDLPKGVELNSNNNKTKVFLDKLEAWKQKTANIYVWDYAANFDDYLSPMPVLYAAQKQFKFFKKQGIKGVFANAGGYDYIPFDDVKTYVLGALLKNTNADVETLVKKFFAKNYPAAHALLTAYYLKLEKDFDKKGKAYNMYGGINDNLATYLNAADFEKFHTSLGTVAGKASGEEKARLKKLYTALTFTRLQLIYAKGTDAIRQMPAGELKILLETLEGYKSYADMQRYRESGGELSAYMDEWKSLLTTIKTPNQLKGTSIKLLSRADEGYETPGVLNDGLPGFATDYHQGWYISSIDDLHISFPAQQLQNAGKIKCRFLYNEDHRFLPPEKIEIKADGRLIKTITNKEIALSGAVAACEAKIPLAGTKNIELKFYRPKDVKSKIAIDEIFILK</sequence>
<proteinExistence type="predicted"/>
<organism evidence="1 2">
    <name type="scientific">Haoranjiania flava</name>
    <dbReference type="NCBI Taxonomy" id="1856322"/>
    <lineage>
        <taxon>Bacteria</taxon>
        <taxon>Pseudomonadati</taxon>
        <taxon>Bacteroidota</taxon>
        <taxon>Chitinophagia</taxon>
        <taxon>Chitinophagales</taxon>
        <taxon>Chitinophagaceae</taxon>
        <taxon>Haoranjiania</taxon>
    </lineage>
</organism>
<evidence type="ECO:0000313" key="1">
    <source>
        <dbReference type="EMBL" id="MCU7694810.1"/>
    </source>
</evidence>
<protein>
    <submittedName>
        <fullName evidence="1">DUF4838 domain-containing protein</fullName>
    </submittedName>
</protein>
<dbReference type="AlphaFoldDB" id="A0AAE3IMJ4"/>
<dbReference type="PANTHER" id="PTHR47406">
    <property type="entry name" value="COAGULATION FACTOR 5/8 TYPE, C-TERMINAL"/>
    <property type="match status" value="1"/>
</dbReference>
<evidence type="ECO:0000313" key="2">
    <source>
        <dbReference type="Proteomes" id="UP001209317"/>
    </source>
</evidence>
<dbReference type="PANTHER" id="PTHR47406:SF2">
    <property type="entry name" value="ALPHA GLUCURONIDASE N-TERMINAL DOMAIN-CONTAINING PROTEIN"/>
    <property type="match status" value="1"/>
</dbReference>
<dbReference type="Proteomes" id="UP001209317">
    <property type="component" value="Unassembled WGS sequence"/>
</dbReference>
<dbReference type="InterPro" id="IPR032287">
    <property type="entry name" value="DUF4838"/>
</dbReference>
<dbReference type="RefSeq" id="WP_263038296.1">
    <property type="nucleotide sequence ID" value="NZ_JAOTPL010000014.1"/>
</dbReference>
<gene>
    <name evidence="1" type="ORF">OD355_09815</name>
</gene>
<reference evidence="1" key="1">
    <citation type="submission" date="2022-10" db="EMBL/GenBank/DDBJ databases">
        <authorList>
            <person name="Kim H.S."/>
            <person name="Kim J.-S."/>
            <person name="Suh M.K."/>
            <person name="Eom M.K."/>
            <person name="Lee J.-S."/>
        </authorList>
    </citation>
    <scope>NUCLEOTIDE SEQUENCE</scope>
    <source>
        <strain evidence="1">LIP-5</strain>
    </source>
</reference>
<comment type="caution">
    <text evidence="1">The sequence shown here is derived from an EMBL/GenBank/DDBJ whole genome shotgun (WGS) entry which is preliminary data.</text>
</comment>
<name>A0AAE3IMJ4_9BACT</name>
<keyword evidence="2" id="KW-1185">Reference proteome</keyword>